<evidence type="ECO:0000313" key="3">
    <source>
        <dbReference type="Proteomes" id="UP000649617"/>
    </source>
</evidence>
<comment type="caution">
    <text evidence="2">The sequence shown here is derived from an EMBL/GenBank/DDBJ whole genome shotgun (WGS) entry which is preliminary data.</text>
</comment>
<protein>
    <submittedName>
        <fullName evidence="2">Uncharacterized protein</fullName>
    </submittedName>
</protein>
<gene>
    <name evidence="2" type="ORF">SPIL2461_LOCUS3466</name>
</gene>
<dbReference type="AlphaFoldDB" id="A0A812KLB9"/>
<dbReference type="OrthoDB" id="445051at2759"/>
<feature type="transmembrane region" description="Helical" evidence="1">
    <location>
        <begin position="24"/>
        <end position="44"/>
    </location>
</feature>
<keyword evidence="1" id="KW-0812">Transmembrane</keyword>
<keyword evidence="1" id="KW-0472">Membrane</keyword>
<dbReference type="EMBL" id="CAJNIZ010004224">
    <property type="protein sequence ID" value="CAE7230295.1"/>
    <property type="molecule type" value="Genomic_DNA"/>
</dbReference>
<sequence length="151" mass="16613">VLVGGSCLLDLAQAVTTEFSFHYILIQLAGFTMCLTLLHILIVLWRLGRQMQRVQMACWTFAVLCVDLLLVAALHNRWVGQQSFSSVTWTALEYLGMVLYTAVMVQIGSLLPAATVKVGCLPRIISEEIATSKSLLPQHSHNGKKAKKVGT</sequence>
<keyword evidence="1" id="KW-1133">Transmembrane helix</keyword>
<feature type="transmembrane region" description="Helical" evidence="1">
    <location>
        <begin position="56"/>
        <end position="74"/>
    </location>
</feature>
<evidence type="ECO:0000256" key="1">
    <source>
        <dbReference type="SAM" id="Phobius"/>
    </source>
</evidence>
<organism evidence="2 3">
    <name type="scientific">Symbiodinium pilosum</name>
    <name type="common">Dinoflagellate</name>
    <dbReference type="NCBI Taxonomy" id="2952"/>
    <lineage>
        <taxon>Eukaryota</taxon>
        <taxon>Sar</taxon>
        <taxon>Alveolata</taxon>
        <taxon>Dinophyceae</taxon>
        <taxon>Suessiales</taxon>
        <taxon>Symbiodiniaceae</taxon>
        <taxon>Symbiodinium</taxon>
    </lineage>
</organism>
<feature type="transmembrane region" description="Helical" evidence="1">
    <location>
        <begin position="94"/>
        <end position="116"/>
    </location>
</feature>
<accession>A0A812KLB9</accession>
<feature type="non-terminal residue" evidence="2">
    <location>
        <position position="151"/>
    </location>
</feature>
<proteinExistence type="predicted"/>
<dbReference type="Proteomes" id="UP000649617">
    <property type="component" value="Unassembled WGS sequence"/>
</dbReference>
<name>A0A812KLB9_SYMPI</name>
<reference evidence="2" key="1">
    <citation type="submission" date="2021-02" db="EMBL/GenBank/DDBJ databases">
        <authorList>
            <person name="Dougan E. K."/>
            <person name="Rhodes N."/>
            <person name="Thang M."/>
            <person name="Chan C."/>
        </authorList>
    </citation>
    <scope>NUCLEOTIDE SEQUENCE</scope>
</reference>
<keyword evidence="3" id="KW-1185">Reference proteome</keyword>
<evidence type="ECO:0000313" key="2">
    <source>
        <dbReference type="EMBL" id="CAE7230295.1"/>
    </source>
</evidence>